<evidence type="ECO:0000313" key="10">
    <source>
        <dbReference type="EMBL" id="KDR14453.1"/>
    </source>
</evidence>
<dbReference type="InParanoid" id="A0A067QVZ6"/>
<dbReference type="FunFam" id="3.30.428.10:FF:000004">
    <property type="entry name" value="aprataxin isoform X2"/>
    <property type="match status" value="1"/>
</dbReference>
<evidence type="ECO:0000256" key="8">
    <source>
        <dbReference type="PROSITE-ProRule" id="PRU00464"/>
    </source>
</evidence>
<keyword evidence="5" id="KW-0238">DNA-binding</keyword>
<dbReference type="InterPro" id="IPR032566">
    <property type="entry name" value="Znf-C2HE"/>
</dbReference>
<name>A0A067QVZ6_ZOONE</name>
<evidence type="ECO:0000256" key="3">
    <source>
        <dbReference type="ARBA" id="ARBA00022763"/>
    </source>
</evidence>
<dbReference type="Gene3D" id="3.30.428.10">
    <property type="entry name" value="HIT-like"/>
    <property type="match status" value="1"/>
</dbReference>
<dbReference type="GO" id="GO:0030983">
    <property type="term" value="F:mismatched DNA binding"/>
    <property type="evidence" value="ECO:0007669"/>
    <property type="project" value="TreeGrafter"/>
</dbReference>
<dbReference type="PANTHER" id="PTHR12486">
    <property type="entry name" value="APRATAXIN-RELATED"/>
    <property type="match status" value="1"/>
</dbReference>
<sequence length="269" mass="31274">MCDIMSLLSESHLAEYKKTVKKDWVIPACRLLEIVKRNDVYAIAYDSLWMHSTDLSNATYTSHVTCRCYYKMSCKRRNEDEQKKYAKKAANFWSMGLLSSMKDPELLMKEDDKIVAIKDKYPKAHYHFLVLPKENICSLAKVTKDHLQLLKHMDKVGQELAESHPTSNFKLGYHAEASMSRLHLHVVSDDFNSTCLKTKKHWNTFTTDFFVPSSKIISEVEKHGEVIFITKDEIKKFMDTPLKCHKCNFLAKNMPSLKSHILIHLKKLL</sequence>
<evidence type="ECO:0000256" key="4">
    <source>
        <dbReference type="ARBA" id="ARBA00022833"/>
    </source>
</evidence>
<dbReference type="Proteomes" id="UP000027135">
    <property type="component" value="Unassembled WGS sequence"/>
</dbReference>
<evidence type="ECO:0000256" key="5">
    <source>
        <dbReference type="ARBA" id="ARBA00023125"/>
    </source>
</evidence>
<keyword evidence="11" id="KW-1185">Reference proteome</keyword>
<dbReference type="GO" id="GO:0046872">
    <property type="term" value="F:metal ion binding"/>
    <property type="evidence" value="ECO:0007669"/>
    <property type="project" value="UniProtKB-KW"/>
</dbReference>
<comment type="subcellular location">
    <subcellularLocation>
        <location evidence="1">Nucleus</location>
    </subcellularLocation>
</comment>
<accession>A0A067QVZ6</accession>
<dbReference type="GO" id="GO:0033699">
    <property type="term" value="F:DNA 5'-adenosine monophosphate hydrolase activity"/>
    <property type="evidence" value="ECO:0007669"/>
    <property type="project" value="TreeGrafter"/>
</dbReference>
<dbReference type="SUPFAM" id="SSF54197">
    <property type="entry name" value="HIT-like"/>
    <property type="match status" value="1"/>
</dbReference>
<evidence type="ECO:0000256" key="2">
    <source>
        <dbReference type="ARBA" id="ARBA00022723"/>
    </source>
</evidence>
<dbReference type="InterPro" id="IPR036265">
    <property type="entry name" value="HIT-like_sf"/>
</dbReference>
<dbReference type="PROSITE" id="PS51084">
    <property type="entry name" value="HIT_2"/>
    <property type="match status" value="1"/>
</dbReference>
<dbReference type="OMA" id="KSHIQSC"/>
<dbReference type="STRING" id="136037.A0A067QVZ6"/>
<dbReference type="InterPro" id="IPR011146">
    <property type="entry name" value="HIT-like"/>
</dbReference>
<evidence type="ECO:0000313" key="11">
    <source>
        <dbReference type="Proteomes" id="UP000027135"/>
    </source>
</evidence>
<comment type="caution">
    <text evidence="8">Lacks conserved residue(s) required for the propagation of feature annotation.</text>
</comment>
<dbReference type="GO" id="GO:0003697">
    <property type="term" value="F:single-stranded DNA binding"/>
    <property type="evidence" value="ECO:0007669"/>
    <property type="project" value="TreeGrafter"/>
</dbReference>
<proteinExistence type="predicted"/>
<evidence type="ECO:0000256" key="7">
    <source>
        <dbReference type="ARBA" id="ARBA00023242"/>
    </source>
</evidence>
<dbReference type="AlphaFoldDB" id="A0A067QVZ6"/>
<reference evidence="10 11" key="1">
    <citation type="journal article" date="2014" name="Nat. Commun.">
        <title>Molecular traces of alternative social organization in a termite genome.</title>
        <authorList>
            <person name="Terrapon N."/>
            <person name="Li C."/>
            <person name="Robertson H.M."/>
            <person name="Ji L."/>
            <person name="Meng X."/>
            <person name="Booth W."/>
            <person name="Chen Z."/>
            <person name="Childers C.P."/>
            <person name="Glastad K.M."/>
            <person name="Gokhale K."/>
            <person name="Gowin J."/>
            <person name="Gronenberg W."/>
            <person name="Hermansen R.A."/>
            <person name="Hu H."/>
            <person name="Hunt B.G."/>
            <person name="Huylmans A.K."/>
            <person name="Khalil S.M."/>
            <person name="Mitchell R.D."/>
            <person name="Munoz-Torres M.C."/>
            <person name="Mustard J.A."/>
            <person name="Pan H."/>
            <person name="Reese J.T."/>
            <person name="Scharf M.E."/>
            <person name="Sun F."/>
            <person name="Vogel H."/>
            <person name="Xiao J."/>
            <person name="Yang W."/>
            <person name="Yang Z."/>
            <person name="Yang Z."/>
            <person name="Zhou J."/>
            <person name="Zhu J."/>
            <person name="Brent C.S."/>
            <person name="Elsik C.G."/>
            <person name="Goodisman M.A."/>
            <person name="Liberles D.A."/>
            <person name="Roe R.M."/>
            <person name="Vargo E.L."/>
            <person name="Vilcinskas A."/>
            <person name="Wang J."/>
            <person name="Bornberg-Bauer E."/>
            <person name="Korb J."/>
            <person name="Zhang G."/>
            <person name="Liebig J."/>
        </authorList>
    </citation>
    <scope>NUCLEOTIDE SEQUENCE [LARGE SCALE GENOMIC DNA]</scope>
    <source>
        <tissue evidence="10">Whole organism</tissue>
    </source>
</reference>
<evidence type="ECO:0000256" key="1">
    <source>
        <dbReference type="ARBA" id="ARBA00004123"/>
    </source>
</evidence>
<dbReference type="PANTHER" id="PTHR12486:SF4">
    <property type="entry name" value="APRATAXIN"/>
    <property type="match status" value="1"/>
</dbReference>
<dbReference type="eggNOG" id="KOG0562">
    <property type="taxonomic scope" value="Eukaryota"/>
</dbReference>
<dbReference type="GO" id="GO:0003725">
    <property type="term" value="F:double-stranded RNA binding"/>
    <property type="evidence" value="ECO:0007669"/>
    <property type="project" value="TreeGrafter"/>
</dbReference>
<keyword evidence="3" id="KW-0227">DNA damage</keyword>
<keyword evidence="7" id="KW-0539">Nucleus</keyword>
<organism evidence="10 11">
    <name type="scientific">Zootermopsis nevadensis</name>
    <name type="common">Dampwood termite</name>
    <dbReference type="NCBI Taxonomy" id="136037"/>
    <lineage>
        <taxon>Eukaryota</taxon>
        <taxon>Metazoa</taxon>
        <taxon>Ecdysozoa</taxon>
        <taxon>Arthropoda</taxon>
        <taxon>Hexapoda</taxon>
        <taxon>Insecta</taxon>
        <taxon>Pterygota</taxon>
        <taxon>Neoptera</taxon>
        <taxon>Polyneoptera</taxon>
        <taxon>Dictyoptera</taxon>
        <taxon>Blattodea</taxon>
        <taxon>Blattoidea</taxon>
        <taxon>Termitoidae</taxon>
        <taxon>Termopsidae</taxon>
        <taxon>Zootermopsis</taxon>
    </lineage>
</organism>
<protein>
    <submittedName>
        <fullName evidence="10">Aprataxin</fullName>
    </submittedName>
</protein>
<dbReference type="Pfam" id="PF11969">
    <property type="entry name" value="DcpS_C"/>
    <property type="match status" value="1"/>
</dbReference>
<evidence type="ECO:0000259" key="9">
    <source>
        <dbReference type="PROSITE" id="PS51084"/>
    </source>
</evidence>
<dbReference type="Pfam" id="PF16278">
    <property type="entry name" value="zf-C2HE"/>
    <property type="match status" value="1"/>
</dbReference>
<keyword evidence="6" id="KW-0234">DNA repair</keyword>
<feature type="domain" description="HIT" evidence="9">
    <location>
        <begin position="94"/>
        <end position="196"/>
    </location>
</feature>
<keyword evidence="4" id="KW-0862">Zinc</keyword>
<dbReference type="EMBL" id="KK852879">
    <property type="protein sequence ID" value="KDR14453.1"/>
    <property type="molecule type" value="Genomic_DNA"/>
</dbReference>
<dbReference type="GO" id="GO:1990165">
    <property type="term" value="F:single-strand break-containing DNA binding"/>
    <property type="evidence" value="ECO:0007669"/>
    <property type="project" value="TreeGrafter"/>
</dbReference>
<keyword evidence="2" id="KW-0479">Metal-binding</keyword>
<dbReference type="GO" id="GO:0005634">
    <property type="term" value="C:nucleus"/>
    <property type="evidence" value="ECO:0007669"/>
    <property type="project" value="UniProtKB-SubCell"/>
</dbReference>
<gene>
    <name evidence="10" type="ORF">L798_11622</name>
</gene>
<dbReference type="GO" id="GO:0000012">
    <property type="term" value="P:single strand break repair"/>
    <property type="evidence" value="ECO:0007669"/>
    <property type="project" value="TreeGrafter"/>
</dbReference>
<evidence type="ECO:0000256" key="6">
    <source>
        <dbReference type="ARBA" id="ARBA00023204"/>
    </source>
</evidence>
<dbReference type="OrthoDB" id="3512845at2759"/>